<dbReference type="SUPFAM" id="SSF53474">
    <property type="entry name" value="alpha/beta-Hydrolases"/>
    <property type="match status" value="1"/>
</dbReference>
<name>A0A840BGW9_9RHOO</name>
<dbReference type="Gene3D" id="2.60.40.10">
    <property type="entry name" value="Immunoglobulins"/>
    <property type="match status" value="1"/>
</dbReference>
<dbReference type="SUPFAM" id="SSF81296">
    <property type="entry name" value="E set domains"/>
    <property type="match status" value="1"/>
</dbReference>
<dbReference type="AlphaFoldDB" id="A0A840BGW9"/>
<dbReference type="InterPro" id="IPR000801">
    <property type="entry name" value="Esterase-like"/>
</dbReference>
<protein>
    <recommendedName>
        <fullName evidence="1">Glycoside hydrolase family 13 N-terminal domain-containing protein</fullName>
    </recommendedName>
</protein>
<dbReference type="EMBL" id="JACIET010000001">
    <property type="protein sequence ID" value="MBB4010869.1"/>
    <property type="molecule type" value="Genomic_DNA"/>
</dbReference>
<dbReference type="InterPro" id="IPR014756">
    <property type="entry name" value="Ig_E-set"/>
</dbReference>
<evidence type="ECO:0000259" key="1">
    <source>
        <dbReference type="Pfam" id="PF02922"/>
    </source>
</evidence>
<organism evidence="2 3">
    <name type="scientific">Niveibacterium umoris</name>
    <dbReference type="NCBI Taxonomy" id="1193620"/>
    <lineage>
        <taxon>Bacteria</taxon>
        <taxon>Pseudomonadati</taxon>
        <taxon>Pseudomonadota</taxon>
        <taxon>Betaproteobacteria</taxon>
        <taxon>Rhodocyclales</taxon>
        <taxon>Rhodocyclaceae</taxon>
        <taxon>Niveibacterium</taxon>
    </lineage>
</organism>
<dbReference type="PANTHER" id="PTHR48098">
    <property type="entry name" value="ENTEROCHELIN ESTERASE-RELATED"/>
    <property type="match status" value="1"/>
</dbReference>
<keyword evidence="3" id="KW-1185">Reference proteome</keyword>
<reference evidence="2 3" key="1">
    <citation type="submission" date="2020-08" db="EMBL/GenBank/DDBJ databases">
        <title>Genomic Encyclopedia of Type Strains, Phase IV (KMG-IV): sequencing the most valuable type-strain genomes for metagenomic binning, comparative biology and taxonomic classification.</title>
        <authorList>
            <person name="Goeker M."/>
        </authorList>
    </citation>
    <scope>NUCLEOTIDE SEQUENCE [LARGE SCALE GENOMIC DNA]</scope>
    <source>
        <strain evidence="2 3">DSM 106739</strain>
    </source>
</reference>
<gene>
    <name evidence="2" type="ORF">GGR36_000177</name>
</gene>
<dbReference type="Gene3D" id="3.40.50.1820">
    <property type="entry name" value="alpha/beta hydrolase"/>
    <property type="match status" value="1"/>
</dbReference>
<dbReference type="InterPro" id="IPR029058">
    <property type="entry name" value="AB_hydrolase_fold"/>
</dbReference>
<proteinExistence type="predicted"/>
<dbReference type="InterPro" id="IPR013783">
    <property type="entry name" value="Ig-like_fold"/>
</dbReference>
<dbReference type="RefSeq" id="WP_183630870.1">
    <property type="nucleotide sequence ID" value="NZ_BAABLE010000011.1"/>
</dbReference>
<dbReference type="GO" id="GO:0004553">
    <property type="term" value="F:hydrolase activity, hydrolyzing O-glycosyl compounds"/>
    <property type="evidence" value="ECO:0007669"/>
    <property type="project" value="InterPro"/>
</dbReference>
<evidence type="ECO:0000313" key="2">
    <source>
        <dbReference type="EMBL" id="MBB4010869.1"/>
    </source>
</evidence>
<dbReference type="InterPro" id="IPR004193">
    <property type="entry name" value="Glyco_hydro_13_N"/>
</dbReference>
<dbReference type="Pfam" id="PF00756">
    <property type="entry name" value="Esterase"/>
    <property type="match status" value="1"/>
</dbReference>
<sequence>MPFGLHSLILTQSDLAGSLSPCEFSLYAPSAKEVFLFGDMTHWQDGKLPMTRGEDGVWHLKLQLRRGQWHYKFDVDTRRIPDPLNPLLAEDGMGMGECHSYVFLGEGDWLDKPKVPRGELLDLHIPCSKLGGSLPGQLYLPPGTRENDKLPLLVLMHGHQMRANQWATNGRIKQYMDNLLAQGLLRPFAVFLPGGHAGHAMPKYAEAVVQTALPWLAKQQPVTNETSQRAIGGMSISEFGPLAVALAHPKAFSLVVPMNETFNDAVIAGQLDKQPFRLHLFCTTEGCAPPQYRQLMERSRSLGITVPFMRLDGVPTWRNWNEMTPEFLATVSDHFYSAKKTGQK</sequence>
<evidence type="ECO:0000313" key="3">
    <source>
        <dbReference type="Proteomes" id="UP000561045"/>
    </source>
</evidence>
<dbReference type="Proteomes" id="UP000561045">
    <property type="component" value="Unassembled WGS sequence"/>
</dbReference>
<comment type="caution">
    <text evidence="2">The sequence shown here is derived from an EMBL/GenBank/DDBJ whole genome shotgun (WGS) entry which is preliminary data.</text>
</comment>
<dbReference type="GO" id="GO:0005975">
    <property type="term" value="P:carbohydrate metabolic process"/>
    <property type="evidence" value="ECO:0007669"/>
    <property type="project" value="InterPro"/>
</dbReference>
<feature type="domain" description="Glycoside hydrolase family 13 N-terminal" evidence="1">
    <location>
        <begin position="22"/>
        <end position="78"/>
    </location>
</feature>
<dbReference type="Pfam" id="PF02922">
    <property type="entry name" value="CBM_48"/>
    <property type="match status" value="1"/>
</dbReference>
<accession>A0A840BGW9</accession>
<dbReference type="InterPro" id="IPR050583">
    <property type="entry name" value="Mycobacterial_A85_antigen"/>
</dbReference>